<reference evidence="3" key="1">
    <citation type="submission" date="2016-01" db="EMBL/GenBank/DDBJ databases">
        <title>Draft genome of Chromobacterium sp. F49.</title>
        <authorList>
            <person name="Hong K.W."/>
        </authorList>
    </citation>
    <scope>NUCLEOTIDE SEQUENCE [LARGE SCALE GENOMIC DNA]</scope>
    <source>
        <strain evidence="3">P7IIIA</strain>
    </source>
</reference>
<sequence length="278" mass="31439">MSVGALALSLTFMGADFTADAKEKDKEILNVAHRGASGHAPEHTITSYKMGEKMHGDYIEIDLQMTKDGELIAMHDETLDRTTNGTGEVKDYTLKEIKELDAGSWFNEKYPDRAKGEYEGLQVPTLEEVFQTFGKNANYYIETKSPEVYPGMEQKLVEMVDKYSINKDKLLVQSFSSESLLKMNQIDPSIQLVQLMWYTSPATLTDAEVQSIKQYAMGIGPNSNMIDREYVQQAVQNGLEIHPYTVNEKEEMQKLIDWGVTGLFTNFPDLLHEVKKGK</sequence>
<dbReference type="GO" id="GO:0008081">
    <property type="term" value="F:phosphoric diester hydrolase activity"/>
    <property type="evidence" value="ECO:0007669"/>
    <property type="project" value="InterPro"/>
</dbReference>
<dbReference type="Proteomes" id="UP000076567">
    <property type="component" value="Unassembled WGS sequence"/>
</dbReference>
<gene>
    <name evidence="2" type="ORF">AWM68_00155</name>
</gene>
<dbReference type="SUPFAM" id="SSF51695">
    <property type="entry name" value="PLC-like phosphodiesterases"/>
    <property type="match status" value="1"/>
</dbReference>
<keyword evidence="3" id="KW-1185">Reference proteome</keyword>
<evidence type="ECO:0000313" key="2">
    <source>
        <dbReference type="EMBL" id="KZE69495.1"/>
    </source>
</evidence>
<organism evidence="2 3">
    <name type="scientific">Fictibacillus phosphorivorans</name>
    <dbReference type="NCBI Taxonomy" id="1221500"/>
    <lineage>
        <taxon>Bacteria</taxon>
        <taxon>Bacillati</taxon>
        <taxon>Bacillota</taxon>
        <taxon>Bacilli</taxon>
        <taxon>Bacillales</taxon>
        <taxon>Fictibacillaceae</taxon>
        <taxon>Fictibacillus</taxon>
    </lineage>
</organism>
<accession>A0A165PA27</accession>
<dbReference type="Pfam" id="PF03009">
    <property type="entry name" value="GDPD"/>
    <property type="match status" value="1"/>
</dbReference>
<dbReference type="CDD" id="cd08601">
    <property type="entry name" value="GDPD_SaGlpQ_like"/>
    <property type="match status" value="1"/>
</dbReference>
<evidence type="ECO:0000313" key="3">
    <source>
        <dbReference type="Proteomes" id="UP000076567"/>
    </source>
</evidence>
<dbReference type="EMBL" id="LRFC01000001">
    <property type="protein sequence ID" value="KZE69495.1"/>
    <property type="molecule type" value="Genomic_DNA"/>
</dbReference>
<dbReference type="PANTHER" id="PTHR46211:SF7">
    <property type="entry name" value="GLYCEROPHOSPHODIESTER PHOSPHODIESTERASE"/>
    <property type="match status" value="1"/>
</dbReference>
<name>A0A165PA27_9BACL</name>
<dbReference type="PANTHER" id="PTHR46211">
    <property type="entry name" value="GLYCEROPHOSPHORYL DIESTER PHOSPHODIESTERASE"/>
    <property type="match status" value="1"/>
</dbReference>
<proteinExistence type="predicted"/>
<protein>
    <submittedName>
        <fullName evidence="2">Glycerophosphodiester phosphodiesterase</fullName>
    </submittedName>
</protein>
<feature type="domain" description="GP-PDE" evidence="1">
    <location>
        <begin position="28"/>
        <end position="275"/>
    </location>
</feature>
<evidence type="ECO:0000259" key="1">
    <source>
        <dbReference type="PROSITE" id="PS51704"/>
    </source>
</evidence>
<dbReference type="AlphaFoldDB" id="A0A165PA27"/>
<dbReference type="OrthoDB" id="384721at2"/>
<dbReference type="GO" id="GO:0006629">
    <property type="term" value="P:lipid metabolic process"/>
    <property type="evidence" value="ECO:0007669"/>
    <property type="project" value="InterPro"/>
</dbReference>
<comment type="caution">
    <text evidence="2">The sequence shown here is derived from an EMBL/GenBank/DDBJ whole genome shotgun (WGS) entry which is preliminary data.</text>
</comment>
<dbReference type="InterPro" id="IPR017946">
    <property type="entry name" value="PLC-like_Pdiesterase_TIM-brl"/>
</dbReference>
<dbReference type="Gene3D" id="3.20.20.190">
    <property type="entry name" value="Phosphatidylinositol (PI) phosphodiesterase"/>
    <property type="match status" value="1"/>
</dbReference>
<dbReference type="PROSITE" id="PS51704">
    <property type="entry name" value="GP_PDE"/>
    <property type="match status" value="1"/>
</dbReference>
<dbReference type="InterPro" id="IPR030395">
    <property type="entry name" value="GP_PDE_dom"/>
</dbReference>